<accession>A0ABQ3C830</accession>
<evidence type="ECO:0000313" key="2">
    <source>
        <dbReference type="Proteomes" id="UP000643403"/>
    </source>
</evidence>
<name>A0ABQ3C830_9GAMM</name>
<gene>
    <name evidence="1" type="ORF">GCM10008101_28450</name>
</gene>
<proteinExistence type="predicted"/>
<sequence length="153" mass="17403">MQRAAEAEITALLGQFFFAFSDFVTALHLCVAWHDSGKGLDQYTAIAGDLGAADLLKRIERQVSKVYASDKSAQQDYLDWLEKAHELRERRNLFAHSRWHTEAYGRYAIAISTPVFVDPPLEHHFSVEVLRGICASIPLLISELSKLRRKYPL</sequence>
<protein>
    <submittedName>
        <fullName evidence="1">Uncharacterized protein</fullName>
    </submittedName>
</protein>
<evidence type="ECO:0000313" key="1">
    <source>
        <dbReference type="EMBL" id="GGZ72346.1"/>
    </source>
</evidence>
<organism evidence="1 2">
    <name type="scientific">Cognatilysobacter xinjiangensis</name>
    <dbReference type="NCBI Taxonomy" id="546892"/>
    <lineage>
        <taxon>Bacteria</taxon>
        <taxon>Pseudomonadati</taxon>
        <taxon>Pseudomonadota</taxon>
        <taxon>Gammaproteobacteria</taxon>
        <taxon>Lysobacterales</taxon>
        <taxon>Lysobacteraceae</taxon>
        <taxon>Cognatilysobacter</taxon>
    </lineage>
</organism>
<keyword evidence="2" id="KW-1185">Reference proteome</keyword>
<comment type="caution">
    <text evidence="1">The sequence shown here is derived from an EMBL/GenBank/DDBJ whole genome shotgun (WGS) entry which is preliminary data.</text>
</comment>
<reference evidence="2" key="1">
    <citation type="journal article" date="2019" name="Int. J. Syst. Evol. Microbiol.">
        <title>The Global Catalogue of Microorganisms (GCM) 10K type strain sequencing project: providing services to taxonomists for standard genome sequencing and annotation.</title>
        <authorList>
            <consortium name="The Broad Institute Genomics Platform"/>
            <consortium name="The Broad Institute Genome Sequencing Center for Infectious Disease"/>
            <person name="Wu L."/>
            <person name="Ma J."/>
        </authorList>
    </citation>
    <scope>NUCLEOTIDE SEQUENCE [LARGE SCALE GENOMIC DNA]</scope>
    <source>
        <strain evidence="2">KCTC 22558</strain>
    </source>
</reference>
<dbReference type="EMBL" id="BMXY01000005">
    <property type="protein sequence ID" value="GGZ72346.1"/>
    <property type="molecule type" value="Genomic_DNA"/>
</dbReference>
<dbReference type="Proteomes" id="UP000643403">
    <property type="component" value="Unassembled WGS sequence"/>
</dbReference>
<dbReference type="RefSeq" id="WP_189451173.1">
    <property type="nucleotide sequence ID" value="NZ_BMXY01000005.1"/>
</dbReference>